<dbReference type="GeneID" id="14658465"/>
<dbReference type="EMBL" id="KC285586">
    <property type="protein sequence ID" value="AGE14590.1"/>
    <property type="molecule type" value="Genomic_DNA"/>
</dbReference>
<keyword evidence="1" id="KW-0472">Membrane</keyword>
<evidence type="ECO:0000313" key="2">
    <source>
        <dbReference type="EMBL" id="AGE14606.1"/>
    </source>
</evidence>
<feature type="transmembrane region" description="Helical" evidence="1">
    <location>
        <begin position="54"/>
        <end position="71"/>
    </location>
</feature>
<name>M1GMU1_9BASI</name>
<dbReference type="RefSeq" id="YP_007475392.1">
    <property type="nucleotide sequence ID" value="NC_020353.1"/>
</dbReference>
<protein>
    <submittedName>
        <fullName evidence="2">Uncharacterized protein</fullName>
    </submittedName>
</protein>
<proteinExistence type="predicted"/>
<reference evidence="2" key="1">
    <citation type="submission" date="2012-12" db="EMBL/GenBank/DDBJ databases">
        <authorList>
            <person name="Lang B.F."/>
        </authorList>
    </citation>
    <scope>NUCLEOTIDE SEQUENCE</scope>
    <source>
        <strain evidence="2">MvSl135HT1</strain>
    </source>
</reference>
<evidence type="ECO:0000256" key="1">
    <source>
        <dbReference type="SAM" id="Phobius"/>
    </source>
</evidence>
<accession>M1GMU1</accession>
<geneLocation type="mitochondrion" evidence="2"/>
<dbReference type="GeneID" id="14658449"/>
<gene>
    <name evidence="2" type="primary">orf245</name>
</gene>
<feature type="transmembrane region" description="Helical" evidence="1">
    <location>
        <begin position="12"/>
        <end position="33"/>
    </location>
</feature>
<keyword evidence="2" id="KW-0496">Mitochondrion</keyword>
<dbReference type="EMBL" id="KC285586">
    <property type="protein sequence ID" value="AGE14606.1"/>
    <property type="molecule type" value="Genomic_DNA"/>
</dbReference>
<dbReference type="AlphaFoldDB" id="M1GMU1"/>
<organism evidence="2">
    <name type="scientific">Microbotryum lychnidis-dioicae</name>
    <dbReference type="NCBI Taxonomy" id="288795"/>
    <lineage>
        <taxon>Eukaryota</taxon>
        <taxon>Fungi</taxon>
        <taxon>Dikarya</taxon>
        <taxon>Basidiomycota</taxon>
        <taxon>Pucciniomycotina</taxon>
        <taxon>Microbotryomycetes</taxon>
        <taxon>Microbotryales</taxon>
        <taxon>Microbotryaceae</taxon>
        <taxon>Microbotryum</taxon>
    </lineage>
</organism>
<dbReference type="RefSeq" id="YP_007475376.1">
    <property type="nucleotide sequence ID" value="NC_020353.1"/>
</dbReference>
<keyword evidence="1" id="KW-0812">Transmembrane</keyword>
<sequence>MNTFFNSVQSIFAYVNGFYALFFYFLLFCLLFVQQKRQKLKIKTAHTLNGLPKMHLRFLKFIFLVFVYIWLGDFINSDCINLEMSALLILKPKFSRLISINAPNTKNVSESTVNVNENENENKRANEMEKVNLNRKENESFALIPTGNVIDLPSKGSVDILTGLTVPKEMYSKIITTGLQHVVKRVQILSLNIRESRAVRFYHDKLFQLLRPHGFTWKDVKDVMELNYCNNNVALICGHEYEALD</sequence>
<keyword evidence="1" id="KW-1133">Transmembrane helix</keyword>